<comment type="caution">
    <text evidence="1">The sequence shown here is derived from an EMBL/GenBank/DDBJ whole genome shotgun (WGS) entry which is preliminary data.</text>
</comment>
<accession>A0AAV4UT56</accession>
<evidence type="ECO:0000313" key="1">
    <source>
        <dbReference type="EMBL" id="GIY60908.1"/>
    </source>
</evidence>
<name>A0AAV4UT56_CAEEX</name>
<gene>
    <name evidence="1" type="ORF">CEXT_204221</name>
</gene>
<dbReference type="EMBL" id="BPLR01013395">
    <property type="protein sequence ID" value="GIY60908.1"/>
    <property type="molecule type" value="Genomic_DNA"/>
</dbReference>
<organism evidence="1 2">
    <name type="scientific">Caerostris extrusa</name>
    <name type="common">Bark spider</name>
    <name type="synonym">Caerostris bankana</name>
    <dbReference type="NCBI Taxonomy" id="172846"/>
    <lineage>
        <taxon>Eukaryota</taxon>
        <taxon>Metazoa</taxon>
        <taxon>Ecdysozoa</taxon>
        <taxon>Arthropoda</taxon>
        <taxon>Chelicerata</taxon>
        <taxon>Arachnida</taxon>
        <taxon>Araneae</taxon>
        <taxon>Araneomorphae</taxon>
        <taxon>Entelegynae</taxon>
        <taxon>Araneoidea</taxon>
        <taxon>Araneidae</taxon>
        <taxon>Caerostris</taxon>
    </lineage>
</organism>
<sequence>MLSTHFAVRYFYCPGMAVRSPPRYMTCISGPRTHCHCVLSTQIMGAQFSCDRTTGVVSPFSILLAKGHNCINFRPYRFIKFRMLAGGGRAVVCWQAGYIKCFLV</sequence>
<dbReference type="AlphaFoldDB" id="A0AAV4UT56"/>
<dbReference type="Proteomes" id="UP001054945">
    <property type="component" value="Unassembled WGS sequence"/>
</dbReference>
<keyword evidence="2" id="KW-1185">Reference proteome</keyword>
<reference evidence="1 2" key="1">
    <citation type="submission" date="2021-06" db="EMBL/GenBank/DDBJ databases">
        <title>Caerostris extrusa draft genome.</title>
        <authorList>
            <person name="Kono N."/>
            <person name="Arakawa K."/>
        </authorList>
    </citation>
    <scope>NUCLEOTIDE SEQUENCE [LARGE SCALE GENOMIC DNA]</scope>
</reference>
<protein>
    <submittedName>
        <fullName evidence="1">Uncharacterized protein</fullName>
    </submittedName>
</protein>
<proteinExistence type="predicted"/>
<evidence type="ECO:0000313" key="2">
    <source>
        <dbReference type="Proteomes" id="UP001054945"/>
    </source>
</evidence>